<feature type="transmembrane region" description="Helical" evidence="1">
    <location>
        <begin position="28"/>
        <end position="44"/>
    </location>
</feature>
<sequence length="75" mass="7880">MSVLWAIAGVIVLLSAVAVLGILRRLVFFFALAFFAGLALQVHHDPSGSAALIASTGGGLLMAWPVRRFLTGMLV</sequence>
<dbReference type="OrthoDB" id="9959240at2"/>
<feature type="transmembrane region" description="Helical" evidence="1">
    <location>
        <begin position="50"/>
        <end position="70"/>
    </location>
</feature>
<proteinExistence type="predicted"/>
<evidence type="ECO:0000313" key="2">
    <source>
        <dbReference type="EMBL" id="SFT25503.1"/>
    </source>
</evidence>
<dbReference type="RefSeq" id="WP_092430986.1">
    <property type="nucleotide sequence ID" value="NZ_FNCL01000025.1"/>
</dbReference>
<accession>A0A1I6WHQ4</accession>
<evidence type="ECO:0000313" key="3">
    <source>
        <dbReference type="Proteomes" id="UP000199392"/>
    </source>
</evidence>
<gene>
    <name evidence="2" type="ORF">SAMN04488050_12224</name>
</gene>
<protein>
    <submittedName>
        <fullName evidence="2">Uncharacterized protein</fullName>
    </submittedName>
</protein>
<organism evidence="2 3">
    <name type="scientific">Alloyangia pacifica</name>
    <dbReference type="NCBI Taxonomy" id="311180"/>
    <lineage>
        <taxon>Bacteria</taxon>
        <taxon>Pseudomonadati</taxon>
        <taxon>Pseudomonadota</taxon>
        <taxon>Alphaproteobacteria</taxon>
        <taxon>Rhodobacterales</taxon>
        <taxon>Roseobacteraceae</taxon>
        <taxon>Alloyangia</taxon>
    </lineage>
</organism>
<keyword evidence="3" id="KW-1185">Reference proteome</keyword>
<dbReference type="EMBL" id="FOZW01000022">
    <property type="protein sequence ID" value="SFT25503.1"/>
    <property type="molecule type" value="Genomic_DNA"/>
</dbReference>
<reference evidence="3" key="1">
    <citation type="submission" date="2016-10" db="EMBL/GenBank/DDBJ databases">
        <authorList>
            <person name="Varghese N."/>
            <person name="Submissions S."/>
        </authorList>
    </citation>
    <scope>NUCLEOTIDE SEQUENCE [LARGE SCALE GENOMIC DNA]</scope>
    <source>
        <strain evidence="3">DSM 26894</strain>
    </source>
</reference>
<evidence type="ECO:0000256" key="1">
    <source>
        <dbReference type="SAM" id="Phobius"/>
    </source>
</evidence>
<keyword evidence="1" id="KW-0812">Transmembrane</keyword>
<dbReference type="Proteomes" id="UP000199392">
    <property type="component" value="Unassembled WGS sequence"/>
</dbReference>
<keyword evidence="1" id="KW-0472">Membrane</keyword>
<keyword evidence="1" id="KW-1133">Transmembrane helix</keyword>
<name>A0A1I6WHQ4_9RHOB</name>
<feature type="transmembrane region" description="Helical" evidence="1">
    <location>
        <begin position="6"/>
        <end position="23"/>
    </location>
</feature>
<dbReference type="STRING" id="311180.SAMN04488050_12224"/>
<dbReference type="AlphaFoldDB" id="A0A1I6WHQ4"/>